<dbReference type="STRING" id="2070753.A0A3A2ZBP9"/>
<protein>
    <submittedName>
        <fullName evidence="1">Sulfite reductase</fullName>
    </submittedName>
</protein>
<name>A0A3A2ZBP9_9EURO</name>
<dbReference type="AlphaFoldDB" id="A0A3A2ZBP9"/>
<proteinExistence type="predicted"/>
<keyword evidence="2" id="KW-1185">Reference proteome</keyword>
<accession>A0A3A2ZBP9</accession>
<evidence type="ECO:0000313" key="2">
    <source>
        <dbReference type="Proteomes" id="UP000266188"/>
    </source>
</evidence>
<organism evidence="1 2">
    <name type="scientific">Aspergillus sclerotialis</name>
    <dbReference type="NCBI Taxonomy" id="2070753"/>
    <lineage>
        <taxon>Eukaryota</taxon>
        <taxon>Fungi</taxon>
        <taxon>Dikarya</taxon>
        <taxon>Ascomycota</taxon>
        <taxon>Pezizomycotina</taxon>
        <taxon>Eurotiomycetes</taxon>
        <taxon>Eurotiomycetidae</taxon>
        <taxon>Eurotiales</taxon>
        <taxon>Aspergillaceae</taxon>
        <taxon>Aspergillus</taxon>
        <taxon>Aspergillus subgen. Polypaecilum</taxon>
    </lineage>
</organism>
<dbReference type="EMBL" id="MVGC01002514">
    <property type="protein sequence ID" value="RJE16824.1"/>
    <property type="molecule type" value="Genomic_DNA"/>
</dbReference>
<reference evidence="2" key="1">
    <citation type="submission" date="2017-02" db="EMBL/GenBank/DDBJ databases">
        <authorList>
            <person name="Tafer H."/>
            <person name="Lopandic K."/>
        </authorList>
    </citation>
    <scope>NUCLEOTIDE SEQUENCE [LARGE SCALE GENOMIC DNA]</scope>
    <source>
        <strain evidence="2">CBS 366.77</strain>
    </source>
</reference>
<dbReference type="OrthoDB" id="1688044at2759"/>
<sequence>MEHRSRFIREVEEASKSTSFATDVPKTWLSKWALNVKDSSKANRLAPDVIGRLSNDGSKLARQLLGF</sequence>
<dbReference type="Proteomes" id="UP000266188">
    <property type="component" value="Unassembled WGS sequence"/>
</dbReference>
<gene>
    <name evidence="1" type="ORF">PHISCL_10839</name>
</gene>
<comment type="caution">
    <text evidence="1">The sequence shown here is derived from an EMBL/GenBank/DDBJ whole genome shotgun (WGS) entry which is preliminary data.</text>
</comment>
<evidence type="ECO:0000313" key="1">
    <source>
        <dbReference type="EMBL" id="RJE16824.1"/>
    </source>
</evidence>